<keyword evidence="9" id="KW-1185">Reference proteome</keyword>
<evidence type="ECO:0000313" key="9">
    <source>
        <dbReference type="Proteomes" id="UP000000323"/>
    </source>
</evidence>
<protein>
    <recommendedName>
        <fullName evidence="6">Glycolate oxidase iron-sulfur subunit</fullName>
        <ecNumber evidence="6">1.1.99.14</ecNumber>
    </recommendedName>
</protein>
<dbReference type="PROSITE" id="PS00198">
    <property type="entry name" value="4FE4S_FER_1"/>
    <property type="match status" value="2"/>
</dbReference>
<dbReference type="eggNOG" id="COG0247">
    <property type="taxonomic scope" value="Bacteria"/>
</dbReference>
<gene>
    <name evidence="8" type="ordered locus">Tter_0568</name>
</gene>
<dbReference type="InterPro" id="IPR012257">
    <property type="entry name" value="Glc_ox_4Fe-4S"/>
</dbReference>
<dbReference type="KEGG" id="ttr:Tter_0568"/>
<evidence type="ECO:0000256" key="5">
    <source>
        <dbReference type="ARBA" id="ARBA00023014"/>
    </source>
</evidence>
<keyword evidence="4 6" id="KW-0408">Iron</keyword>
<dbReference type="PANTHER" id="PTHR32479">
    <property type="entry name" value="GLYCOLATE OXIDASE IRON-SULFUR SUBUNIT"/>
    <property type="match status" value="1"/>
</dbReference>
<evidence type="ECO:0000313" key="8">
    <source>
        <dbReference type="EMBL" id="ACZ41486.1"/>
    </source>
</evidence>
<evidence type="ECO:0000256" key="6">
    <source>
        <dbReference type="PIRNR" id="PIRNR000139"/>
    </source>
</evidence>
<feature type="domain" description="4Fe-4S ferredoxin-type" evidence="7">
    <location>
        <begin position="66"/>
        <end position="91"/>
    </location>
</feature>
<dbReference type="GO" id="GO:0046872">
    <property type="term" value="F:metal ion binding"/>
    <property type="evidence" value="ECO:0007669"/>
    <property type="project" value="UniProtKB-UniRule"/>
</dbReference>
<comment type="catalytic activity">
    <reaction evidence="6">
        <text>glycolate + A = glyoxylate + AH2</text>
        <dbReference type="Rhea" id="RHEA:21264"/>
        <dbReference type="ChEBI" id="CHEBI:13193"/>
        <dbReference type="ChEBI" id="CHEBI:17499"/>
        <dbReference type="ChEBI" id="CHEBI:29805"/>
        <dbReference type="ChEBI" id="CHEBI:36655"/>
        <dbReference type="EC" id="1.1.99.14"/>
    </reaction>
</comment>
<dbReference type="InterPro" id="IPR009051">
    <property type="entry name" value="Helical_ferredxn"/>
</dbReference>
<feature type="domain" description="4Fe-4S ferredoxin-type" evidence="7">
    <location>
        <begin position="15"/>
        <end position="45"/>
    </location>
</feature>
<dbReference type="Proteomes" id="UP000000323">
    <property type="component" value="Chromosome 1"/>
</dbReference>
<evidence type="ECO:0000259" key="7">
    <source>
        <dbReference type="PROSITE" id="PS51379"/>
    </source>
</evidence>
<dbReference type="EC" id="1.1.99.14" evidence="6"/>
<dbReference type="GO" id="GO:0051539">
    <property type="term" value="F:4 iron, 4 sulfur cluster binding"/>
    <property type="evidence" value="ECO:0007669"/>
    <property type="project" value="UniProtKB-UniRule"/>
</dbReference>
<evidence type="ECO:0000256" key="4">
    <source>
        <dbReference type="ARBA" id="ARBA00023004"/>
    </source>
</evidence>
<keyword evidence="3" id="KW-0677">Repeat</keyword>
<keyword evidence="5 6" id="KW-0411">Iron-sulfur</keyword>
<dbReference type="PANTHER" id="PTHR32479:SF17">
    <property type="entry name" value="GLYCOLATE OXIDASE IRON-SULFUR SUBUNIT"/>
    <property type="match status" value="1"/>
</dbReference>
<dbReference type="OrthoDB" id="9770306at2"/>
<dbReference type="InterPro" id="IPR017896">
    <property type="entry name" value="4Fe4S_Fe-S-bd"/>
</dbReference>
<evidence type="ECO:0000256" key="2">
    <source>
        <dbReference type="ARBA" id="ARBA00022723"/>
    </source>
</evidence>
<comment type="cofactor">
    <cofactor evidence="6">
        <name>[4Fe-4S] cluster</name>
        <dbReference type="ChEBI" id="CHEBI:49883"/>
    </cofactor>
    <text evidence="6">Binds 2 [4Fe-4S] clusters.</text>
</comment>
<dbReference type="Pfam" id="PF02754">
    <property type="entry name" value="CCG"/>
    <property type="match status" value="2"/>
</dbReference>
<organism evidence="8 9">
    <name type="scientific">Thermobaculum terrenum (strain ATCC BAA-798 / CCMEE 7001 / YNP1)</name>
    <dbReference type="NCBI Taxonomy" id="525904"/>
    <lineage>
        <taxon>Bacteria</taxon>
        <taxon>Bacillati</taxon>
        <taxon>Chloroflexota</taxon>
        <taxon>Chloroflexia</taxon>
        <taxon>Candidatus Thermobaculales</taxon>
        <taxon>Candidatus Thermobaculaceae</taxon>
        <taxon>Thermobaculum</taxon>
    </lineage>
</organism>
<dbReference type="STRING" id="525904.Tter_0568"/>
<dbReference type="RefSeq" id="WP_012874521.1">
    <property type="nucleotide sequence ID" value="NC_013525.1"/>
</dbReference>
<dbReference type="HOGENOM" id="CLU_023081_0_1_0"/>
<dbReference type="GO" id="GO:0019154">
    <property type="term" value="F:glycolate dehydrogenase activity"/>
    <property type="evidence" value="ECO:0007669"/>
    <property type="project" value="UniProtKB-EC"/>
</dbReference>
<keyword evidence="6" id="KW-0813">Transport</keyword>
<comment type="function">
    <text evidence="6">Component of a complex that catalyzes the oxidation of glycolate to glyoxylate.</text>
</comment>
<dbReference type="InterPro" id="IPR004017">
    <property type="entry name" value="Cys_rich_dom"/>
</dbReference>
<evidence type="ECO:0000256" key="3">
    <source>
        <dbReference type="ARBA" id="ARBA00022737"/>
    </source>
</evidence>
<comment type="catalytic activity">
    <reaction evidence="6">
        <text>(R)-lactate + A = pyruvate + AH2</text>
        <dbReference type="Rhea" id="RHEA:15089"/>
        <dbReference type="ChEBI" id="CHEBI:13193"/>
        <dbReference type="ChEBI" id="CHEBI:15361"/>
        <dbReference type="ChEBI" id="CHEBI:16004"/>
        <dbReference type="ChEBI" id="CHEBI:17499"/>
    </reaction>
</comment>
<dbReference type="SUPFAM" id="SSF54862">
    <property type="entry name" value="4Fe-4S ferredoxins"/>
    <property type="match status" value="1"/>
</dbReference>
<dbReference type="PROSITE" id="PS51379">
    <property type="entry name" value="4FE4S_FER_2"/>
    <property type="match status" value="2"/>
</dbReference>
<dbReference type="PIRSF" id="PIRSF000139">
    <property type="entry name" value="Glc_ox_4Fe-4S"/>
    <property type="match status" value="1"/>
</dbReference>
<dbReference type="Pfam" id="PF13183">
    <property type="entry name" value="Fer4_8"/>
    <property type="match status" value="1"/>
</dbReference>
<dbReference type="InterPro" id="IPR017900">
    <property type="entry name" value="4Fe4S_Fe_S_CS"/>
</dbReference>
<dbReference type="Gene3D" id="1.10.1060.10">
    <property type="entry name" value="Alpha-helical ferredoxin"/>
    <property type="match status" value="1"/>
</dbReference>
<name>D1CEY0_THET1</name>
<keyword evidence="1 6" id="KW-0004">4Fe-4S</keyword>
<evidence type="ECO:0000256" key="1">
    <source>
        <dbReference type="ARBA" id="ARBA00022485"/>
    </source>
</evidence>
<reference evidence="9" key="1">
    <citation type="journal article" date="2010" name="Stand. Genomic Sci.">
        <title>Complete genome sequence of 'Thermobaculum terrenum' type strain (YNP1).</title>
        <authorList>
            <person name="Kiss H."/>
            <person name="Cleland D."/>
            <person name="Lapidus A."/>
            <person name="Lucas S."/>
            <person name="Glavina Del Rio T."/>
            <person name="Nolan M."/>
            <person name="Tice H."/>
            <person name="Han C."/>
            <person name="Goodwin L."/>
            <person name="Pitluck S."/>
            <person name="Liolios K."/>
            <person name="Ivanova N."/>
            <person name="Mavromatis K."/>
            <person name="Ovchinnikova G."/>
            <person name="Pati A."/>
            <person name="Chen A."/>
            <person name="Palaniappan K."/>
            <person name="Land M."/>
            <person name="Hauser L."/>
            <person name="Chang Y."/>
            <person name="Jeffries C."/>
            <person name="Lu M."/>
            <person name="Brettin T."/>
            <person name="Detter J."/>
            <person name="Goker M."/>
            <person name="Tindall B."/>
            <person name="Beck B."/>
            <person name="McDermott T."/>
            <person name="Woyke T."/>
            <person name="Bristow J."/>
            <person name="Eisen J."/>
            <person name="Markowitz V."/>
            <person name="Hugenholtz P."/>
            <person name="Kyrpides N."/>
            <person name="Klenk H."/>
            <person name="Cheng J."/>
        </authorList>
    </citation>
    <scope>NUCLEOTIDE SEQUENCE [LARGE SCALE GENOMIC DNA]</scope>
    <source>
        <strain evidence="9">ATCC BAA-798 / YNP1</strain>
    </source>
</reference>
<proteinExistence type="predicted"/>
<dbReference type="AlphaFoldDB" id="D1CEY0"/>
<sequence>MCPSSNTLQSWDELDPPAYDIINACVQCGLCLSVCPTYLLTFKETSSPRGRIHLLKAVWEGKLDARDPILDHQMYECLDCRACEAICPSGVRYGVLVESARAQLERKHPRSLWVRALRWIVFNKLFASMALFRAFSRALWLYQRIGLSRIARSTRILDILHLADKEALLPQIPSKFFVPEDQALPPKGNKRFRVGLFAGCIMSTAFAEIDRATIRVLQHNGCEVVVPKRQGCCGALNVHSGERRSATEMMKANIQAFERLDLDYIIVNSAGCGATLKEYPHFFKDDPGWHERAKHFSSLVRDVSEFLSEVGMSGPNRAVPVRVTYQDPCHLAHAQKVYRQPRELLASIPGVELVEMQESKLCCGSAGIYNITNPEISNQLLERKLEHALATGAEVIVSANPGCMLQLQKGLRHRGLDIQVKHLVQILDQAYGD</sequence>
<accession>D1CEY0</accession>
<keyword evidence="2 6" id="KW-0479">Metal-binding</keyword>
<dbReference type="EMBL" id="CP001825">
    <property type="protein sequence ID" value="ACZ41486.1"/>
    <property type="molecule type" value="Genomic_DNA"/>
</dbReference>
<keyword evidence="6" id="KW-0249">Electron transport</keyword>